<feature type="compositionally biased region" description="Polar residues" evidence="1">
    <location>
        <begin position="720"/>
        <end position="731"/>
    </location>
</feature>
<sequence length="1198" mass="129901">MDAPAPQSWGLGLRARMKTPPPSFIIFFPARDHPALPNANCTTAQPSVGKVQSSISWSSNLVAPRPIRRLPAWHRVPVEAFPGKDGADSTRIIMKRIFHPNPRFTQRPTVQAACAQVSATKEAAKWTMVDSLELPCAKARRRDSYKASDALYESFGAPQSAAEMAQIYLTAKVDIVNGMLQIPYSILKKEVTALRSLKRTRGVAPMKRRIDKHNCIETNGLYGGYRIESYDQLMPIIMKASELGEVSIDVLSASIAEISANFARTGRRNPRRRITLQGTPLLPDIIDRPELKNEVSLVLVHGGPAAKSPIKRSPQLAHPLKATPRRLSDTVVKLVPAGHPTIEPSPVKSPATPSTPFVNTPSRVVDDAPCRLGNSVSPNPLVITSDKTPPVTPGPTLTFQPPSYQDNSSSSLCQSIDDLSPSKPHQLDSPTKFFSPVSPPSTDAQAPVFTSSAPLANPSQQINASEDISELGLVASIPATATPKQESSSFRPIWPSDISQIEFGPIAPLFDSSNWLSSGITTRPKRGMKKTSRRKSEPLIRNCYKEQAARRQTISPNHLVFRGDVIFDTLKAPTQASKIDSTSCHTVKKSENLVMTQTPDQAESSEPTLSFVTPAISWGRMTGRVSGDAVTPFRNWAAPTNGVHTVDMRQNLDIFGASSLSTVPRPTAVDFLAGIARARCDGQANVMVTEDNGRLIVRFKLPTEFAHLFPNNQGEDESHFTVTPSAISSSPRIDFHGHEQNNVAFSGPADQAQSGSSGIQGDDQTLVMSDFSTSPVFHSFASATSSLSRLDHTPTISKLGIATSPAQPKLETPTKQPEPATAQKDEITESSRTPSPTLNLSFTPVNPSSPRSLSPNGAAPQELYDSKIDQGLTRQDQHPPESEPYDDSPGRDYMRDFIKRTNRKRLSTTETGSPIALPLKRMPLGVKSSNTPSPQKVKRKAEDGIPNAEFDTKTTPGPQLKKARRSDRLGSHLSATDSQTKEPATRDKTSKVGQIVNAVAHAAHTSDDQEDHGEIAIGPGTRRSTRIRSQKPISGAAIKSSIPTAIKLGSRSDTGRLSSTTRTDQQDLSHRTRMNTRKNKGNAEYPAQVLARYQEERLGDGVGEGSSESESLGKPNTGGKNVGWKSPLEARQEEKPKRARTTATYKSKASGIAKPPKPATTTQKQQRTAKVAATLGMSQNGTPAKPYRATRSSTRVRV</sequence>
<feature type="compositionally biased region" description="Polar residues" evidence="1">
    <location>
        <begin position="351"/>
        <end position="362"/>
    </location>
</feature>
<feature type="compositionally biased region" description="Polar residues" evidence="1">
    <location>
        <begin position="440"/>
        <end position="460"/>
    </location>
</feature>
<comment type="caution">
    <text evidence="2">The sequence shown here is derived from an EMBL/GenBank/DDBJ whole genome shotgun (WGS) entry which is preliminary data.</text>
</comment>
<feature type="compositionally biased region" description="Basic and acidic residues" evidence="1">
    <location>
        <begin position="979"/>
        <end position="990"/>
    </location>
</feature>
<feature type="region of interest" description="Disordered" evidence="1">
    <location>
        <begin position="799"/>
        <end position="1198"/>
    </location>
</feature>
<feature type="compositionally biased region" description="Polar residues" evidence="1">
    <location>
        <begin position="830"/>
        <end position="855"/>
    </location>
</feature>
<evidence type="ECO:0000313" key="2">
    <source>
        <dbReference type="EMBL" id="GAB0133344.1"/>
    </source>
</evidence>
<accession>A0ABQ0CIS6</accession>
<feature type="region of interest" description="Disordered" evidence="1">
    <location>
        <begin position="337"/>
        <end position="460"/>
    </location>
</feature>
<feature type="compositionally biased region" description="Basic residues" evidence="1">
    <location>
        <begin position="1071"/>
        <end position="1080"/>
    </location>
</feature>
<reference evidence="3" key="1">
    <citation type="submission" date="2024-06" db="EMBL/GenBank/DDBJ databases">
        <title>Draft Genome Sequences of Epichloe bromicola Strains Isolated from Elymus ciliaris.</title>
        <authorList>
            <consortium name="Epichloe bromicola genome sequencing consortium"/>
            <person name="Miura A."/>
            <person name="Imano S."/>
            <person name="Ashida A."/>
            <person name="Sato I."/>
            <person name="Chiba S."/>
            <person name="Tanaka A."/>
            <person name="Camagna M."/>
            <person name="Takemoto D."/>
        </authorList>
    </citation>
    <scope>NUCLEOTIDE SEQUENCE [LARGE SCALE GENOMIC DNA]</scope>
    <source>
        <strain evidence="3">DP</strain>
    </source>
</reference>
<evidence type="ECO:0000313" key="3">
    <source>
        <dbReference type="Proteomes" id="UP001562357"/>
    </source>
</evidence>
<protein>
    <submittedName>
        <fullName evidence="2">Uncharacterized protein</fullName>
    </submittedName>
</protein>
<dbReference type="EMBL" id="BAAFGZ010000041">
    <property type="protein sequence ID" value="GAB0133344.1"/>
    <property type="molecule type" value="Genomic_DNA"/>
</dbReference>
<feature type="compositionally biased region" description="Low complexity" evidence="1">
    <location>
        <begin position="1159"/>
        <end position="1174"/>
    </location>
</feature>
<keyword evidence="3" id="KW-1185">Reference proteome</keyword>
<feature type="compositionally biased region" description="Basic and acidic residues" evidence="1">
    <location>
        <begin position="888"/>
        <end position="899"/>
    </location>
</feature>
<gene>
    <name evidence="2" type="primary">g1756</name>
    <name evidence="2" type="ORF">EsDP_00001756</name>
</gene>
<feature type="region of interest" description="Disordered" evidence="1">
    <location>
        <begin position="712"/>
        <end position="763"/>
    </location>
</feature>
<evidence type="ECO:0000256" key="1">
    <source>
        <dbReference type="SAM" id="MobiDB-lite"/>
    </source>
</evidence>
<feature type="compositionally biased region" description="Polar residues" evidence="1">
    <location>
        <begin position="395"/>
        <end position="414"/>
    </location>
</feature>
<feature type="compositionally biased region" description="Polar residues" evidence="1">
    <location>
        <begin position="1051"/>
        <end position="1063"/>
    </location>
</feature>
<feature type="compositionally biased region" description="Polar residues" evidence="1">
    <location>
        <begin position="751"/>
        <end position="763"/>
    </location>
</feature>
<dbReference type="Proteomes" id="UP001562357">
    <property type="component" value="Unassembled WGS sequence"/>
</dbReference>
<proteinExistence type="predicted"/>
<organism evidence="2 3">
    <name type="scientific">Epichloe bromicola</name>
    <dbReference type="NCBI Taxonomy" id="79588"/>
    <lineage>
        <taxon>Eukaryota</taxon>
        <taxon>Fungi</taxon>
        <taxon>Dikarya</taxon>
        <taxon>Ascomycota</taxon>
        <taxon>Pezizomycotina</taxon>
        <taxon>Sordariomycetes</taxon>
        <taxon>Hypocreomycetidae</taxon>
        <taxon>Hypocreales</taxon>
        <taxon>Clavicipitaceae</taxon>
        <taxon>Epichloe</taxon>
    </lineage>
</organism>
<name>A0ABQ0CIS6_9HYPO</name>